<reference evidence="1 2" key="1">
    <citation type="submission" date="2024-01" db="EMBL/GenBank/DDBJ databases">
        <authorList>
            <person name="Alioto T."/>
            <person name="Alioto T."/>
            <person name="Gomez Garrido J."/>
        </authorList>
    </citation>
    <scope>NUCLEOTIDE SEQUENCE [LARGE SCALE GENOMIC DNA]</scope>
</reference>
<sequence>MNESYYAAGIMVVCENRREDEYHKASFGAGKQSLFEAFRHPSHPLCQQYEPQLFSLRLNACLNVVLAARRNDTY</sequence>
<organism evidence="1 2">
    <name type="scientific">Scomber scombrus</name>
    <name type="common">Atlantic mackerel</name>
    <name type="synonym">Scomber vernalis</name>
    <dbReference type="NCBI Taxonomy" id="13677"/>
    <lineage>
        <taxon>Eukaryota</taxon>
        <taxon>Metazoa</taxon>
        <taxon>Chordata</taxon>
        <taxon>Craniata</taxon>
        <taxon>Vertebrata</taxon>
        <taxon>Euteleostomi</taxon>
        <taxon>Actinopterygii</taxon>
        <taxon>Neopterygii</taxon>
        <taxon>Teleostei</taxon>
        <taxon>Neoteleostei</taxon>
        <taxon>Acanthomorphata</taxon>
        <taxon>Pelagiaria</taxon>
        <taxon>Scombriformes</taxon>
        <taxon>Scombridae</taxon>
        <taxon>Scomber</taxon>
    </lineage>
</organism>
<accession>A0AAV1NPE5</accession>
<comment type="caution">
    <text evidence="1">The sequence shown here is derived from an EMBL/GenBank/DDBJ whole genome shotgun (WGS) entry which is preliminary data.</text>
</comment>
<dbReference type="EMBL" id="CAWUFR010000048">
    <property type="protein sequence ID" value="CAK6961103.1"/>
    <property type="molecule type" value="Genomic_DNA"/>
</dbReference>
<proteinExistence type="predicted"/>
<protein>
    <submittedName>
        <fullName evidence="1">Uncharacterized protein</fullName>
    </submittedName>
</protein>
<dbReference type="AlphaFoldDB" id="A0AAV1NPE5"/>
<gene>
    <name evidence="1" type="ORF">FSCOSCO3_A032409</name>
</gene>
<evidence type="ECO:0000313" key="1">
    <source>
        <dbReference type="EMBL" id="CAK6961103.1"/>
    </source>
</evidence>
<dbReference type="Proteomes" id="UP001314229">
    <property type="component" value="Unassembled WGS sequence"/>
</dbReference>
<name>A0AAV1NPE5_SCOSC</name>
<evidence type="ECO:0000313" key="2">
    <source>
        <dbReference type="Proteomes" id="UP001314229"/>
    </source>
</evidence>
<keyword evidence="2" id="KW-1185">Reference proteome</keyword>